<sequence>MGRSAMVFPVHVRTACLALSFALFAVTGFSTGTLAQSYPSRPVTLMVPFPAGSTTDLVGRILADELSKAVGQSVVIDNRGGAGGSVGSEAVARSTPDGYTLLMGTIGTHSINPAVYAKINYDPINDFSPIIQFGTAPNVLVVNPDLPVKNVKDLIAYVAANPGKVNYGSSGNGTSNHLSGAMFVARNGLKATHVPYRGGSQAITDLLRGEVQFMFYHYLPLLGHIKDGKLRAIAITSANRIDALPGVPVMKEAGMDDFEVSAWFGVWAPAKTPKDVVAKLNQTILKIIKSPEVQKSLQAQGIDPVAGSPEDLLNLNKAELARWSKAVEQAGAKLSN</sequence>
<dbReference type="Gene3D" id="3.40.190.10">
    <property type="entry name" value="Periplasmic binding protein-like II"/>
    <property type="match status" value="1"/>
</dbReference>
<dbReference type="SUPFAM" id="SSF53850">
    <property type="entry name" value="Periplasmic binding protein-like II"/>
    <property type="match status" value="1"/>
</dbReference>
<gene>
    <name evidence="2" type="ORF">CAK95_20905</name>
</gene>
<comment type="similarity">
    <text evidence="1">Belongs to the UPF0065 (bug) family.</text>
</comment>
<reference evidence="2 3" key="1">
    <citation type="submission" date="2017-05" db="EMBL/GenBank/DDBJ databases">
        <title>Full genome sequence of Pseudorhodoplanes sinuspersici.</title>
        <authorList>
            <person name="Dastgheib S.M.M."/>
            <person name="Shavandi M."/>
            <person name="Tirandaz H."/>
        </authorList>
    </citation>
    <scope>NUCLEOTIDE SEQUENCE [LARGE SCALE GENOMIC DNA]</scope>
    <source>
        <strain evidence="2 3">RIPI110</strain>
    </source>
</reference>
<name>A0A1W6ZVC7_9HYPH</name>
<dbReference type="InterPro" id="IPR042100">
    <property type="entry name" value="Bug_dom1"/>
</dbReference>
<organism evidence="2 3">
    <name type="scientific">Pseudorhodoplanes sinuspersici</name>
    <dbReference type="NCBI Taxonomy" id="1235591"/>
    <lineage>
        <taxon>Bacteria</taxon>
        <taxon>Pseudomonadati</taxon>
        <taxon>Pseudomonadota</taxon>
        <taxon>Alphaproteobacteria</taxon>
        <taxon>Hyphomicrobiales</taxon>
        <taxon>Pseudorhodoplanes</taxon>
    </lineage>
</organism>
<dbReference type="Proteomes" id="UP000194137">
    <property type="component" value="Chromosome"/>
</dbReference>
<keyword evidence="3" id="KW-1185">Reference proteome</keyword>
<dbReference type="PIRSF" id="PIRSF017082">
    <property type="entry name" value="YflP"/>
    <property type="match status" value="1"/>
</dbReference>
<dbReference type="STRING" id="1235591.CAK95_20905"/>
<evidence type="ECO:0000313" key="3">
    <source>
        <dbReference type="Proteomes" id="UP000194137"/>
    </source>
</evidence>
<dbReference type="AlphaFoldDB" id="A0A1W6ZVC7"/>
<dbReference type="PANTHER" id="PTHR42928:SF5">
    <property type="entry name" value="BLR1237 PROTEIN"/>
    <property type="match status" value="1"/>
</dbReference>
<dbReference type="PANTHER" id="PTHR42928">
    <property type="entry name" value="TRICARBOXYLATE-BINDING PROTEIN"/>
    <property type="match status" value="1"/>
</dbReference>
<dbReference type="EMBL" id="CP021112">
    <property type="protein sequence ID" value="ARQ01280.1"/>
    <property type="molecule type" value="Genomic_DNA"/>
</dbReference>
<evidence type="ECO:0000256" key="1">
    <source>
        <dbReference type="ARBA" id="ARBA00006987"/>
    </source>
</evidence>
<evidence type="ECO:0000313" key="2">
    <source>
        <dbReference type="EMBL" id="ARQ01280.1"/>
    </source>
</evidence>
<protein>
    <submittedName>
        <fullName evidence="2">LacI family transcriptional regulator</fullName>
    </submittedName>
</protein>
<accession>A0A1W6ZVC7</accession>
<dbReference type="Gene3D" id="3.40.190.150">
    <property type="entry name" value="Bordetella uptake gene, domain 1"/>
    <property type="match status" value="1"/>
</dbReference>
<dbReference type="CDD" id="cd07012">
    <property type="entry name" value="PBP2_Bug_TTT"/>
    <property type="match status" value="1"/>
</dbReference>
<proteinExistence type="inferred from homology"/>
<dbReference type="KEGG" id="psin:CAK95_20905"/>
<dbReference type="Pfam" id="PF03401">
    <property type="entry name" value="TctC"/>
    <property type="match status" value="1"/>
</dbReference>
<dbReference type="InterPro" id="IPR005064">
    <property type="entry name" value="BUG"/>
</dbReference>